<keyword evidence="1" id="KW-0732">Signal</keyword>
<evidence type="ECO:0000313" key="3">
    <source>
        <dbReference type="Proteomes" id="UP001597090"/>
    </source>
</evidence>
<evidence type="ECO:0000313" key="2">
    <source>
        <dbReference type="EMBL" id="MFD0738700.1"/>
    </source>
</evidence>
<dbReference type="PROSITE" id="PS51257">
    <property type="entry name" value="PROKAR_LIPOPROTEIN"/>
    <property type="match status" value="1"/>
</dbReference>
<dbReference type="Proteomes" id="UP001597090">
    <property type="component" value="Unassembled WGS sequence"/>
</dbReference>
<comment type="caution">
    <text evidence="2">The sequence shown here is derived from an EMBL/GenBank/DDBJ whole genome shotgun (WGS) entry which is preliminary data.</text>
</comment>
<keyword evidence="3" id="KW-1185">Reference proteome</keyword>
<accession>A0ABW2YM26</accession>
<evidence type="ECO:0008006" key="4">
    <source>
        <dbReference type="Google" id="ProtNLM"/>
    </source>
</evidence>
<feature type="signal peptide" evidence="1">
    <location>
        <begin position="1"/>
        <end position="18"/>
    </location>
</feature>
<reference evidence="3" key="1">
    <citation type="journal article" date="2019" name="Int. J. Syst. Evol. Microbiol.">
        <title>The Global Catalogue of Microorganisms (GCM) 10K type strain sequencing project: providing services to taxonomists for standard genome sequencing and annotation.</title>
        <authorList>
            <consortium name="The Broad Institute Genomics Platform"/>
            <consortium name="The Broad Institute Genome Sequencing Center for Infectious Disease"/>
            <person name="Wu L."/>
            <person name="Ma J."/>
        </authorList>
    </citation>
    <scope>NUCLEOTIDE SEQUENCE [LARGE SCALE GENOMIC DNA]</scope>
    <source>
        <strain evidence="3">CCUG 55491</strain>
    </source>
</reference>
<gene>
    <name evidence="2" type="ORF">ACFQZQ_05335</name>
</gene>
<protein>
    <recommendedName>
        <fullName evidence="4">Lipoprotein</fullName>
    </recommendedName>
</protein>
<dbReference type="EMBL" id="JBHTIH010000002">
    <property type="protein sequence ID" value="MFD0738700.1"/>
    <property type="molecule type" value="Genomic_DNA"/>
</dbReference>
<evidence type="ECO:0000256" key="1">
    <source>
        <dbReference type="SAM" id="SignalP"/>
    </source>
</evidence>
<proteinExistence type="predicted"/>
<feature type="chain" id="PRO_5046793316" description="Lipoprotein" evidence="1">
    <location>
        <begin position="19"/>
        <end position="126"/>
    </location>
</feature>
<dbReference type="RefSeq" id="WP_386811608.1">
    <property type="nucleotide sequence ID" value="NZ_JBHTIH010000002.1"/>
</dbReference>
<organism evidence="2 3">
    <name type="scientific">Lysobacter koreensis</name>
    <dbReference type="NCBI Taxonomy" id="266122"/>
    <lineage>
        <taxon>Bacteria</taxon>
        <taxon>Pseudomonadati</taxon>
        <taxon>Pseudomonadota</taxon>
        <taxon>Gammaproteobacteria</taxon>
        <taxon>Lysobacterales</taxon>
        <taxon>Lysobacteraceae</taxon>
        <taxon>Lysobacter</taxon>
    </lineage>
</organism>
<name>A0ABW2YM26_9GAMM</name>
<sequence>MRSLLLAPLLLATLGACASTASAPAVALGQPLVMVPGQRVALPEGASLRYVEVSDDSRCRPEVQCIRAGDANVVFEFTPAGAAMQRIVLNTTESLPAGTDIGDWRLTLGALSFDAAPQATVQVDAR</sequence>